<dbReference type="PANTHER" id="PTHR34849">
    <property type="entry name" value="SSL5025 PROTEIN"/>
    <property type="match status" value="1"/>
</dbReference>
<organism evidence="1 2">
    <name type="scientific">Rhodopseudomonas palustris</name>
    <dbReference type="NCBI Taxonomy" id="1076"/>
    <lineage>
        <taxon>Bacteria</taxon>
        <taxon>Pseudomonadati</taxon>
        <taxon>Pseudomonadota</taxon>
        <taxon>Alphaproteobacteria</taxon>
        <taxon>Hyphomicrobiales</taxon>
        <taxon>Nitrobacteraceae</taxon>
        <taxon>Rhodopseudomonas</taxon>
    </lineage>
</organism>
<dbReference type="InterPro" id="IPR007367">
    <property type="entry name" value="DUF433"/>
</dbReference>
<name>A0A933RVD6_RHOPL</name>
<dbReference type="InterPro" id="IPR036388">
    <property type="entry name" value="WH-like_DNA-bd_sf"/>
</dbReference>
<evidence type="ECO:0000313" key="1">
    <source>
        <dbReference type="EMBL" id="MBI5128952.1"/>
    </source>
</evidence>
<dbReference type="Proteomes" id="UP000782519">
    <property type="component" value="Unassembled WGS sequence"/>
</dbReference>
<accession>A0A933RVD6</accession>
<dbReference type="InterPro" id="IPR009057">
    <property type="entry name" value="Homeodomain-like_sf"/>
</dbReference>
<gene>
    <name evidence="1" type="ORF">HZA66_05890</name>
</gene>
<dbReference type="AlphaFoldDB" id="A0A933RVD6"/>
<dbReference type="Pfam" id="PF04255">
    <property type="entry name" value="DUF433"/>
    <property type="match status" value="1"/>
</dbReference>
<dbReference type="Gene3D" id="1.10.10.10">
    <property type="entry name" value="Winged helix-like DNA-binding domain superfamily/Winged helix DNA-binding domain"/>
    <property type="match status" value="1"/>
</dbReference>
<proteinExistence type="predicted"/>
<protein>
    <submittedName>
        <fullName evidence="1">DUF433 domain-containing protein</fullName>
    </submittedName>
</protein>
<reference evidence="1" key="1">
    <citation type="submission" date="2020-07" db="EMBL/GenBank/DDBJ databases">
        <title>Huge and variable diversity of episymbiotic CPR bacteria and DPANN archaea in groundwater ecosystems.</title>
        <authorList>
            <person name="He C.Y."/>
            <person name="Keren R."/>
            <person name="Whittaker M."/>
            <person name="Farag I.F."/>
            <person name="Doudna J."/>
            <person name="Cate J.H.D."/>
            <person name="Banfield J.F."/>
        </authorList>
    </citation>
    <scope>NUCLEOTIDE SEQUENCE</scope>
    <source>
        <strain evidence="1">NC_groundwater_1818_Pr3_B-0.1um_66_35</strain>
    </source>
</reference>
<dbReference type="PANTHER" id="PTHR34849:SF3">
    <property type="entry name" value="SSR2962 PROTEIN"/>
    <property type="match status" value="1"/>
</dbReference>
<dbReference type="EMBL" id="JACRJB010000014">
    <property type="protein sequence ID" value="MBI5128952.1"/>
    <property type="molecule type" value="Genomic_DNA"/>
</dbReference>
<dbReference type="SUPFAM" id="SSF46689">
    <property type="entry name" value="Homeodomain-like"/>
    <property type="match status" value="1"/>
</dbReference>
<sequence>MEITEIYRYDMVDAGPTSISMLSNTYMDEYAGGGQRSEAMGERKIASTRAEIISDPSVMSGEPVVRGTRVPAETIVAYLRGGHSNREIFEDYPSLPIDGIDAVIEWAEAQYGPDWRSSFARPHR</sequence>
<evidence type="ECO:0000313" key="2">
    <source>
        <dbReference type="Proteomes" id="UP000782519"/>
    </source>
</evidence>
<comment type="caution">
    <text evidence="1">The sequence shown here is derived from an EMBL/GenBank/DDBJ whole genome shotgun (WGS) entry which is preliminary data.</text>
</comment>